<evidence type="ECO:0000256" key="9">
    <source>
        <dbReference type="ARBA" id="ARBA00023136"/>
    </source>
</evidence>
<dbReference type="GO" id="GO:0008234">
    <property type="term" value="F:cysteine-type peptidase activity"/>
    <property type="evidence" value="ECO:0007669"/>
    <property type="project" value="UniProtKB-KW"/>
</dbReference>
<dbReference type="InterPro" id="IPR039421">
    <property type="entry name" value="Type_1_exporter"/>
</dbReference>
<dbReference type="InterPro" id="IPR003593">
    <property type="entry name" value="AAA+_ATPase"/>
</dbReference>
<keyword evidence="7 11" id="KW-0067">ATP-binding</keyword>
<keyword evidence="5" id="KW-0547">Nucleotide-binding</keyword>
<evidence type="ECO:0000256" key="1">
    <source>
        <dbReference type="ARBA" id="ARBA00004651"/>
    </source>
</evidence>
<dbReference type="PANTHER" id="PTHR24221:SF654">
    <property type="entry name" value="ATP-BINDING CASSETTE SUB-FAMILY B MEMBER 6"/>
    <property type="match status" value="1"/>
</dbReference>
<name>A0A398D1C2_9BACL</name>
<keyword evidence="6" id="KW-0645">Protease</keyword>
<keyword evidence="8" id="KW-1133">Transmembrane helix</keyword>
<dbReference type="PROSITE" id="PS00211">
    <property type="entry name" value="ABC_TRANSPORTER_1"/>
    <property type="match status" value="1"/>
</dbReference>
<dbReference type="SUPFAM" id="SSF52540">
    <property type="entry name" value="P-loop containing nucleoside triphosphate hydrolases"/>
    <property type="match status" value="1"/>
</dbReference>
<evidence type="ECO:0000256" key="7">
    <source>
        <dbReference type="ARBA" id="ARBA00022840"/>
    </source>
</evidence>
<protein>
    <submittedName>
        <fullName evidence="11">ATP-binding cassette domain-containing protein</fullName>
    </submittedName>
</protein>
<dbReference type="EMBL" id="QXJM01000017">
    <property type="protein sequence ID" value="RIE04974.1"/>
    <property type="molecule type" value="Genomic_DNA"/>
</dbReference>
<gene>
    <name evidence="11" type="ORF">D3H35_03285</name>
</gene>
<organism evidence="11 12">
    <name type="scientific">Cohnella faecalis</name>
    <dbReference type="NCBI Taxonomy" id="2315694"/>
    <lineage>
        <taxon>Bacteria</taxon>
        <taxon>Bacillati</taxon>
        <taxon>Bacillota</taxon>
        <taxon>Bacilli</taxon>
        <taxon>Bacillales</taxon>
        <taxon>Paenibacillaceae</taxon>
        <taxon>Cohnella</taxon>
    </lineage>
</organism>
<evidence type="ECO:0000256" key="8">
    <source>
        <dbReference type="ARBA" id="ARBA00022989"/>
    </source>
</evidence>
<evidence type="ECO:0000256" key="5">
    <source>
        <dbReference type="ARBA" id="ARBA00022741"/>
    </source>
</evidence>
<evidence type="ECO:0000313" key="11">
    <source>
        <dbReference type="EMBL" id="RIE04974.1"/>
    </source>
</evidence>
<dbReference type="PANTHER" id="PTHR24221">
    <property type="entry name" value="ATP-BINDING CASSETTE SUB-FAMILY B"/>
    <property type="match status" value="1"/>
</dbReference>
<dbReference type="AlphaFoldDB" id="A0A398D1C2"/>
<proteinExistence type="predicted"/>
<dbReference type="InterPro" id="IPR003439">
    <property type="entry name" value="ABC_transporter-like_ATP-bd"/>
</dbReference>
<dbReference type="Pfam" id="PF00005">
    <property type="entry name" value="ABC_tran"/>
    <property type="match status" value="1"/>
</dbReference>
<dbReference type="SMART" id="SM00382">
    <property type="entry name" value="AAA"/>
    <property type="match status" value="1"/>
</dbReference>
<evidence type="ECO:0000256" key="2">
    <source>
        <dbReference type="ARBA" id="ARBA00022448"/>
    </source>
</evidence>
<accession>A0A398D1C2</accession>
<keyword evidence="4" id="KW-0812">Transmembrane</keyword>
<sequence length="277" mass="30380">MVDGYPILLPEHASLDVADAELGVEGLKPSLGKEVLEPFDLQAQPGSFTAIVGPSGSGKSTVAKLAAGLLFPTWGEVSIGGLNPLHDAEHARLKVAYVPQISFLFPGTVRENLMIIRPSASDEELLEAVRIAQAQEFIEALPNGYDTSLREYGNLLSGGQKQRLAIARAMLADRPIWIFDEATSALDMETEYKIMQEITKSAKEQGRTLLMIAHRLTTVQDADRIVVMEHGCIVQQGTHQELLNGESDLYRRLWGRSADTQTGRIARKEYIDVANVN</sequence>
<comment type="caution">
    <text evidence="11">The sequence shown here is derived from an EMBL/GenBank/DDBJ whole genome shotgun (WGS) entry which is preliminary data.</text>
</comment>
<keyword evidence="3" id="KW-1003">Cell membrane</keyword>
<dbReference type="GO" id="GO:0005524">
    <property type="term" value="F:ATP binding"/>
    <property type="evidence" value="ECO:0007669"/>
    <property type="project" value="UniProtKB-KW"/>
</dbReference>
<evidence type="ECO:0000256" key="3">
    <source>
        <dbReference type="ARBA" id="ARBA00022475"/>
    </source>
</evidence>
<keyword evidence="2" id="KW-0813">Transport</keyword>
<dbReference type="Gene3D" id="3.40.50.300">
    <property type="entry name" value="P-loop containing nucleotide triphosphate hydrolases"/>
    <property type="match status" value="1"/>
</dbReference>
<keyword evidence="12" id="KW-1185">Reference proteome</keyword>
<dbReference type="FunFam" id="3.40.50.300:FF:000299">
    <property type="entry name" value="ABC transporter ATP-binding protein/permease"/>
    <property type="match status" value="1"/>
</dbReference>
<dbReference type="GO" id="GO:0042626">
    <property type="term" value="F:ATPase-coupled transmembrane transporter activity"/>
    <property type="evidence" value="ECO:0007669"/>
    <property type="project" value="TreeGrafter"/>
</dbReference>
<comment type="subcellular location">
    <subcellularLocation>
        <location evidence="1">Cell membrane</location>
        <topology evidence="1">Multi-pass membrane protein</topology>
    </subcellularLocation>
</comment>
<evidence type="ECO:0000256" key="6">
    <source>
        <dbReference type="ARBA" id="ARBA00022807"/>
    </source>
</evidence>
<feature type="domain" description="ABC transporter" evidence="10">
    <location>
        <begin position="15"/>
        <end position="255"/>
    </location>
</feature>
<dbReference type="Proteomes" id="UP000266340">
    <property type="component" value="Unassembled WGS sequence"/>
</dbReference>
<keyword evidence="6" id="KW-0788">Thiol protease</keyword>
<keyword evidence="9" id="KW-0472">Membrane</keyword>
<evidence type="ECO:0000256" key="4">
    <source>
        <dbReference type="ARBA" id="ARBA00022692"/>
    </source>
</evidence>
<dbReference type="GO" id="GO:0016887">
    <property type="term" value="F:ATP hydrolysis activity"/>
    <property type="evidence" value="ECO:0007669"/>
    <property type="project" value="InterPro"/>
</dbReference>
<evidence type="ECO:0000259" key="10">
    <source>
        <dbReference type="PROSITE" id="PS50893"/>
    </source>
</evidence>
<dbReference type="PROSITE" id="PS50893">
    <property type="entry name" value="ABC_TRANSPORTER_2"/>
    <property type="match status" value="1"/>
</dbReference>
<reference evidence="11 12" key="1">
    <citation type="submission" date="2018-09" db="EMBL/GenBank/DDBJ databases">
        <title>Cohnella cavernae sp. nov., isolated from a karst cave.</title>
        <authorList>
            <person name="Zhu H."/>
        </authorList>
    </citation>
    <scope>NUCLEOTIDE SEQUENCE [LARGE SCALE GENOMIC DNA]</scope>
    <source>
        <strain evidence="11 12">K2E09-144</strain>
    </source>
</reference>
<dbReference type="InterPro" id="IPR027417">
    <property type="entry name" value="P-loop_NTPase"/>
</dbReference>
<keyword evidence="6" id="KW-0378">Hydrolase</keyword>
<dbReference type="GO" id="GO:0005886">
    <property type="term" value="C:plasma membrane"/>
    <property type="evidence" value="ECO:0007669"/>
    <property type="project" value="UniProtKB-SubCell"/>
</dbReference>
<dbReference type="InterPro" id="IPR017871">
    <property type="entry name" value="ABC_transporter-like_CS"/>
</dbReference>
<evidence type="ECO:0000313" key="12">
    <source>
        <dbReference type="Proteomes" id="UP000266340"/>
    </source>
</evidence>